<reference evidence="5 6" key="1">
    <citation type="submission" date="2016-11" db="EMBL/GenBank/DDBJ databases">
        <authorList>
            <person name="Jaros S."/>
            <person name="Januszkiewicz K."/>
            <person name="Wedrychowicz H."/>
        </authorList>
    </citation>
    <scope>NUCLEOTIDE SEQUENCE [LARGE SCALE GENOMIC DNA]</scope>
    <source>
        <strain evidence="5 6">DSM 17477</strain>
    </source>
</reference>
<dbReference type="EMBL" id="FQZL01000005">
    <property type="protein sequence ID" value="SHI48679.1"/>
    <property type="molecule type" value="Genomic_DNA"/>
</dbReference>
<dbReference type="Gene3D" id="3.20.20.70">
    <property type="entry name" value="Aldolase class I"/>
    <property type="match status" value="1"/>
</dbReference>
<sequence>MKKLIINLAPTGMVPTKEMTVHVPVTPEEIFNDVDKCVELGVSMVHLHARDDITGNPTYKKEVYERIIYKIREKHPNLVLVGSTSGRNFSEFEKRSQVLDIKGDLKPDMASLTMGSMNFMKVSSVNSPDMIQKLAYKMLENGIKPEIEIFSSGMLKFTQYLIKKELLKPPYYINVLVGNIATMQDDLLDIGVVKANLPEDSYFSIAGLGKCQKDMNILGMAVAHGVRTGVEDYIWMDSRKKEYATNYKLVKRVRDVADIMDIETMKPEELRNILDLEKKVI</sequence>
<name>A0A1M6BIY6_9FIRM</name>
<dbReference type="AlphaFoldDB" id="A0A1M6BIY6"/>
<evidence type="ECO:0000256" key="4">
    <source>
        <dbReference type="ARBA" id="ARBA00022833"/>
    </source>
</evidence>
<keyword evidence="6" id="KW-1185">Reference proteome</keyword>
<dbReference type="Proteomes" id="UP000184052">
    <property type="component" value="Unassembled WGS sequence"/>
</dbReference>
<proteinExistence type="predicted"/>
<dbReference type="PANTHER" id="PTHR37418:SF2">
    <property type="entry name" value="3-KETO-5-AMINOHEXANOATE CLEAVAGE ENZYME"/>
    <property type="match status" value="1"/>
</dbReference>
<dbReference type="GO" id="GO:0046872">
    <property type="term" value="F:metal ion binding"/>
    <property type="evidence" value="ECO:0007669"/>
    <property type="project" value="UniProtKB-KW"/>
</dbReference>
<gene>
    <name evidence="5" type="ORF">SAMN02745751_00373</name>
</gene>
<evidence type="ECO:0000313" key="6">
    <source>
        <dbReference type="Proteomes" id="UP000184052"/>
    </source>
</evidence>
<dbReference type="STRING" id="1121476.SAMN02745751_00373"/>
<keyword evidence="2" id="KW-0808">Transferase</keyword>
<accession>A0A1M6BIY6</accession>
<dbReference type="Pfam" id="PF05853">
    <property type="entry name" value="BKACE"/>
    <property type="match status" value="1"/>
</dbReference>
<organism evidence="5 6">
    <name type="scientific">Dethiosulfatibacter aminovorans DSM 17477</name>
    <dbReference type="NCBI Taxonomy" id="1121476"/>
    <lineage>
        <taxon>Bacteria</taxon>
        <taxon>Bacillati</taxon>
        <taxon>Bacillota</taxon>
        <taxon>Tissierellia</taxon>
        <taxon>Dethiosulfatibacter</taxon>
    </lineage>
</organism>
<keyword evidence="3" id="KW-0479">Metal-binding</keyword>
<evidence type="ECO:0000313" key="5">
    <source>
        <dbReference type="EMBL" id="SHI48679.1"/>
    </source>
</evidence>
<dbReference type="PANTHER" id="PTHR37418">
    <property type="entry name" value="3-KETO-5-AMINOHEXANOATE CLEAVAGE ENZYME-RELATED"/>
    <property type="match status" value="1"/>
</dbReference>
<dbReference type="InterPro" id="IPR008567">
    <property type="entry name" value="BKACE"/>
</dbReference>
<evidence type="ECO:0000256" key="2">
    <source>
        <dbReference type="ARBA" id="ARBA00022679"/>
    </source>
</evidence>
<evidence type="ECO:0000256" key="3">
    <source>
        <dbReference type="ARBA" id="ARBA00022723"/>
    </source>
</evidence>
<dbReference type="InterPro" id="IPR013785">
    <property type="entry name" value="Aldolase_TIM"/>
</dbReference>
<keyword evidence="4" id="KW-0862">Zinc</keyword>
<evidence type="ECO:0000256" key="1">
    <source>
        <dbReference type="ARBA" id="ARBA00001947"/>
    </source>
</evidence>
<comment type="cofactor">
    <cofactor evidence="1">
        <name>Zn(2+)</name>
        <dbReference type="ChEBI" id="CHEBI:29105"/>
    </cofactor>
</comment>
<protein>
    <submittedName>
        <fullName evidence="5">Uncharacterized conserved protein, DUF849 family</fullName>
    </submittedName>
</protein>
<dbReference type="RefSeq" id="WP_245819712.1">
    <property type="nucleotide sequence ID" value="NZ_FQZL01000005.1"/>
</dbReference>
<dbReference type="GO" id="GO:0043720">
    <property type="term" value="F:3-keto-5-aminohexanoate cleavage activity"/>
    <property type="evidence" value="ECO:0007669"/>
    <property type="project" value="InterPro"/>
</dbReference>